<reference evidence="1 2" key="1">
    <citation type="submission" date="2024-04" db="EMBL/GenBank/DDBJ databases">
        <authorList>
            <person name="Fracassetti M."/>
        </authorList>
    </citation>
    <scope>NUCLEOTIDE SEQUENCE [LARGE SCALE GENOMIC DNA]</scope>
</reference>
<dbReference type="Proteomes" id="UP001497516">
    <property type="component" value="Chromosome 1"/>
</dbReference>
<accession>A0AAV2CDS4</accession>
<name>A0AAV2CDS4_9ROSI</name>
<organism evidence="1 2">
    <name type="scientific">Linum trigynum</name>
    <dbReference type="NCBI Taxonomy" id="586398"/>
    <lineage>
        <taxon>Eukaryota</taxon>
        <taxon>Viridiplantae</taxon>
        <taxon>Streptophyta</taxon>
        <taxon>Embryophyta</taxon>
        <taxon>Tracheophyta</taxon>
        <taxon>Spermatophyta</taxon>
        <taxon>Magnoliopsida</taxon>
        <taxon>eudicotyledons</taxon>
        <taxon>Gunneridae</taxon>
        <taxon>Pentapetalae</taxon>
        <taxon>rosids</taxon>
        <taxon>fabids</taxon>
        <taxon>Malpighiales</taxon>
        <taxon>Linaceae</taxon>
        <taxon>Linum</taxon>
    </lineage>
</organism>
<proteinExistence type="predicted"/>
<dbReference type="AlphaFoldDB" id="A0AAV2CDS4"/>
<sequence length="83" mass="9107">MPEYVDLDLQLGLNLEELEDPEQECDHGSWANGPCWIGADPREDELSLVGRTRMEGGPGGSRAEDGKLGGRVQWAKTTPVRLT</sequence>
<dbReference type="EMBL" id="OZ034813">
    <property type="protein sequence ID" value="CAL1354672.1"/>
    <property type="molecule type" value="Genomic_DNA"/>
</dbReference>
<protein>
    <submittedName>
        <fullName evidence="1">Uncharacterized protein</fullName>
    </submittedName>
</protein>
<keyword evidence="2" id="KW-1185">Reference proteome</keyword>
<evidence type="ECO:0000313" key="2">
    <source>
        <dbReference type="Proteomes" id="UP001497516"/>
    </source>
</evidence>
<evidence type="ECO:0000313" key="1">
    <source>
        <dbReference type="EMBL" id="CAL1354672.1"/>
    </source>
</evidence>
<gene>
    <name evidence="1" type="ORF">LTRI10_LOCUS2470</name>
</gene>